<dbReference type="AlphaFoldDB" id="A0A089MAX4"/>
<evidence type="ECO:0000256" key="1">
    <source>
        <dbReference type="SAM" id="Phobius"/>
    </source>
</evidence>
<reference evidence="2 3" key="1">
    <citation type="submission" date="2014-08" db="EMBL/GenBank/DDBJ databases">
        <title>Comparative genomics of the Paenibacillus odorifer group.</title>
        <authorList>
            <person name="den Bakker H.C."/>
            <person name="Tsai Y.-C."/>
            <person name="Martin N."/>
            <person name="Korlach J."/>
            <person name="Wiedmann M."/>
        </authorList>
    </citation>
    <scope>NUCLEOTIDE SEQUENCE [LARGE SCALE GENOMIC DNA]</scope>
    <source>
        <strain evidence="2 3">DSM 15220</strain>
    </source>
</reference>
<dbReference type="eggNOG" id="ENOG50306I5">
    <property type="taxonomic scope" value="Bacteria"/>
</dbReference>
<dbReference type="KEGG" id="pgm:PGRAT_24375"/>
<dbReference type="Proteomes" id="UP000029500">
    <property type="component" value="Chromosome"/>
</dbReference>
<dbReference type="EMBL" id="CP009287">
    <property type="protein sequence ID" value="AIQ70412.1"/>
    <property type="molecule type" value="Genomic_DNA"/>
</dbReference>
<feature type="transmembrane region" description="Helical" evidence="1">
    <location>
        <begin position="32"/>
        <end position="56"/>
    </location>
</feature>
<sequence length="59" mass="6658">MTEQDEKIRELERRITVLENYPKPPHSGGKTWVWTMLGIVLALFLVMTAVGVIQFVSAG</sequence>
<proteinExistence type="predicted"/>
<dbReference type="OrthoDB" id="4966664at2"/>
<name>A0A089MAX4_9BACL</name>
<dbReference type="HOGENOM" id="CLU_206575_0_0_9"/>
<evidence type="ECO:0000313" key="2">
    <source>
        <dbReference type="EMBL" id="AIQ70412.1"/>
    </source>
</evidence>
<accession>A0A089MAX4</accession>
<keyword evidence="1" id="KW-0812">Transmembrane</keyword>
<organism evidence="2 3">
    <name type="scientific">Paenibacillus graminis</name>
    <dbReference type="NCBI Taxonomy" id="189425"/>
    <lineage>
        <taxon>Bacteria</taxon>
        <taxon>Bacillati</taxon>
        <taxon>Bacillota</taxon>
        <taxon>Bacilli</taxon>
        <taxon>Bacillales</taxon>
        <taxon>Paenibacillaceae</taxon>
        <taxon>Paenibacillus</taxon>
    </lineage>
</organism>
<evidence type="ECO:0000313" key="3">
    <source>
        <dbReference type="Proteomes" id="UP000029500"/>
    </source>
</evidence>
<keyword evidence="1" id="KW-1133">Transmembrane helix</keyword>
<keyword evidence="1" id="KW-0472">Membrane</keyword>
<dbReference type="RefSeq" id="WP_025704816.1">
    <property type="nucleotide sequence ID" value="NZ_CP009287.1"/>
</dbReference>
<protein>
    <submittedName>
        <fullName evidence="2">Uncharacterized protein</fullName>
    </submittedName>
</protein>
<keyword evidence="3" id="KW-1185">Reference proteome</keyword>
<gene>
    <name evidence="2" type="ORF">PGRAT_24375</name>
</gene>